<gene>
    <name evidence="1" type="ORF">JEOSCH030_00636</name>
</gene>
<dbReference type="AlphaFoldDB" id="A0A6V7R9I6"/>
<evidence type="ECO:0000313" key="1">
    <source>
        <dbReference type="EMBL" id="CAD2074160.1"/>
    </source>
</evidence>
<name>A0A6V7R9I6_9BACL</name>
<dbReference type="RefSeq" id="WP_186086015.1">
    <property type="nucleotide sequence ID" value="NZ_BMDB01000002.1"/>
</dbReference>
<reference evidence="1 2" key="1">
    <citation type="submission" date="2020-07" db="EMBL/GenBank/DDBJ databases">
        <authorList>
            <person name="Criscuolo A."/>
        </authorList>
    </citation>
    <scope>NUCLEOTIDE SEQUENCE [LARGE SCALE GENOMIC DNA]</scope>
    <source>
        <strain evidence="2">CIP 111030</strain>
    </source>
</reference>
<dbReference type="Proteomes" id="UP000521032">
    <property type="component" value="Unassembled WGS sequence"/>
</dbReference>
<organism evidence="1 2">
    <name type="scientific">Phocicoccus schoeneichii</name>
    <dbReference type="NCBI Taxonomy" id="1812261"/>
    <lineage>
        <taxon>Bacteria</taxon>
        <taxon>Bacillati</taxon>
        <taxon>Bacillota</taxon>
        <taxon>Bacilli</taxon>
        <taxon>Bacillales</taxon>
        <taxon>Salinicoccaceae</taxon>
        <taxon>Phocicoccus</taxon>
    </lineage>
</organism>
<proteinExistence type="predicted"/>
<comment type="caution">
    <text evidence="1">The sequence shown here is derived from an EMBL/GenBank/DDBJ whole genome shotgun (WGS) entry which is preliminary data.</text>
</comment>
<dbReference type="EMBL" id="CAJEWE010000007">
    <property type="protein sequence ID" value="CAD2074160.1"/>
    <property type="molecule type" value="Genomic_DNA"/>
</dbReference>
<keyword evidence="2" id="KW-1185">Reference proteome</keyword>
<sequence length="165" mass="20072">MLVFGKVKKKDKIMFRVTIIQLLENRLRASLCDFEKERCRYCIEIMKCGYKEHFGEVFEFLGIECKMTDKKDTNLIRRVLRMYEEIETMSPSCHTYKFTGFKNVSQHAYYMFLNQYGKSTVKCENFNPKYLNEYEKYLERYEELEYPVNIDSLKTVFESKQYEMM</sequence>
<accession>A0A6V7R9I6</accession>
<protein>
    <submittedName>
        <fullName evidence="1">Uncharacterized protein</fullName>
    </submittedName>
</protein>
<evidence type="ECO:0000313" key="2">
    <source>
        <dbReference type="Proteomes" id="UP000521032"/>
    </source>
</evidence>
<dbReference type="SUPFAM" id="SSF116960">
    <property type="entry name" value="YfbU-like"/>
    <property type="match status" value="1"/>
</dbReference>